<protein>
    <submittedName>
        <fullName evidence="3">Uncharacterized protein</fullName>
    </submittedName>
</protein>
<gene>
    <name evidence="3" type="ORF">JGU71_06690</name>
</gene>
<dbReference type="RefSeq" id="WP_199703239.1">
    <property type="nucleotide sequence ID" value="NZ_JAEMNV010000002.1"/>
</dbReference>
<evidence type="ECO:0000256" key="2">
    <source>
        <dbReference type="SAM" id="Phobius"/>
    </source>
</evidence>
<feature type="transmembrane region" description="Helical" evidence="2">
    <location>
        <begin position="347"/>
        <end position="367"/>
    </location>
</feature>
<keyword evidence="4" id="KW-1185">Reference proteome</keyword>
<proteinExistence type="predicted"/>
<dbReference type="EMBL" id="JAEMNV010000002">
    <property type="protein sequence ID" value="MBJ8338565.1"/>
    <property type="molecule type" value="Genomic_DNA"/>
</dbReference>
<sequence length="592" mass="61900">MSESVGAVHLGWDVVTVAAGGGGKPTTLLMVDGQATPTAQLLADASGQLHTSGVDGGRSDIGPAIADVRDILGHSRIVVAGATWPVDAVFGARFHNPVAAIRAYLGGTPDVLALPYPDSWSEQLVDSYAEVVESIGIAVEPIPESVALAGYVRERAIVDNEIGATIVYSDGRSLLVVAVHADGARPTASVDVTLPRDAHNDSRAADSVVEDVVAAARDIDADSRQIVLIGNIVDNERLRFAFQNHFGRRLVVAAEPLHAIAIGAAALVAGASEESEERIGPPANDDLTVRHAVVMPEPSRAFGAPSPADHGATVRHVAASHRQPSMWDDSGPARLVEPVVNGVRAHAITLILAGAALVALIVAFLAFRWFTEPEPLSAEDTRAAVVAAMLPSDEFDGMTAREIEDGIVAVTTGTELTSMACGSIPLTAKEATGARASAEQSFEAPQNSPADGDGYRAGDALSLRAMYYDPDTADSVMSAILGRVQDCPNGAANDLRYVVAVPSNGEDPGPPLQAGSTPERQKPSLDAHGGDRLAWRGLLPRADSTIGRVQHVTCLADRTGDIVLRACGTSLETRRADELAELGISRLLERNR</sequence>
<reference evidence="3" key="1">
    <citation type="submission" date="2020-12" db="EMBL/GenBank/DDBJ databases">
        <title>Antrihabitans popcorni sp. nov. and Antrihabitans auranticaus sp. nov., isolated from a larva cave.</title>
        <authorList>
            <person name="Lee S.D."/>
            <person name="Kim I.S."/>
        </authorList>
    </citation>
    <scope>NUCLEOTIDE SEQUENCE</scope>
    <source>
        <strain evidence="3">YC3-6</strain>
    </source>
</reference>
<feature type="region of interest" description="Disordered" evidence="1">
    <location>
        <begin position="501"/>
        <end position="531"/>
    </location>
</feature>
<feature type="compositionally biased region" description="Basic and acidic residues" evidence="1">
    <location>
        <begin position="519"/>
        <end position="531"/>
    </location>
</feature>
<keyword evidence="2" id="KW-0812">Transmembrane</keyword>
<evidence type="ECO:0000313" key="4">
    <source>
        <dbReference type="Proteomes" id="UP000655868"/>
    </source>
</evidence>
<dbReference type="AlphaFoldDB" id="A0A934U1U6"/>
<organism evidence="3 4">
    <name type="scientific">Antrihabitans stalagmiti</name>
    <dbReference type="NCBI Taxonomy" id="2799499"/>
    <lineage>
        <taxon>Bacteria</taxon>
        <taxon>Bacillati</taxon>
        <taxon>Actinomycetota</taxon>
        <taxon>Actinomycetes</taxon>
        <taxon>Mycobacteriales</taxon>
        <taxon>Nocardiaceae</taxon>
        <taxon>Antrihabitans</taxon>
    </lineage>
</organism>
<keyword evidence="2" id="KW-0472">Membrane</keyword>
<evidence type="ECO:0000256" key="1">
    <source>
        <dbReference type="SAM" id="MobiDB-lite"/>
    </source>
</evidence>
<accession>A0A934U1U6</accession>
<comment type="caution">
    <text evidence="3">The sequence shown here is derived from an EMBL/GenBank/DDBJ whole genome shotgun (WGS) entry which is preliminary data.</text>
</comment>
<name>A0A934U1U6_9NOCA</name>
<feature type="compositionally biased region" description="Polar residues" evidence="1">
    <location>
        <begin position="438"/>
        <end position="449"/>
    </location>
</feature>
<keyword evidence="2" id="KW-1133">Transmembrane helix</keyword>
<dbReference type="Proteomes" id="UP000655868">
    <property type="component" value="Unassembled WGS sequence"/>
</dbReference>
<feature type="region of interest" description="Disordered" evidence="1">
    <location>
        <begin position="435"/>
        <end position="454"/>
    </location>
</feature>
<evidence type="ECO:0000313" key="3">
    <source>
        <dbReference type="EMBL" id="MBJ8338565.1"/>
    </source>
</evidence>